<dbReference type="NCBIfam" id="TIGR00806">
    <property type="entry name" value="rfc"/>
    <property type="match status" value="1"/>
</dbReference>
<feature type="transmembrane region" description="Helical" evidence="3">
    <location>
        <begin position="328"/>
        <end position="351"/>
    </location>
</feature>
<feature type="transmembrane region" description="Helical" evidence="3">
    <location>
        <begin position="295"/>
        <end position="316"/>
    </location>
</feature>
<sequence>MKWMKISLILCIFGFLKEFRPSEPFVTDYLTGPCKNFTAAQVNQDIYPVGTYSYLATLVIIFLITDFARYKPVIILCGLSGSVTYLMIILVQTILEMQFLEFFYGIFLSTEVAYYTYIYAKVDKEHYQEVTGHTRSAFLLGRFLAGTTGQLTTSFNLLDYHQLNYITLGALTFATLWAFFLPSVGQSIYFHQAKLNDVQAPSCLTFSDAQSMQDNTQSFISSQNIPIDVLCRSPSLGLKIKHAYILLWKHMIEAYTNLTVIKWSLWWAFATCGYLQVISYTQLIWQDTVADGDNIYNGAVEALYTIIGAATVFGVGKLQLNWPLVGEAMLSIFSFIEGILLLLIACTYNIWLSYTVYILFGVIYHTIVTVASFQVVKHLLEDSYGLIFGINTLIALLLQSLLTYIVISGSIFELNIRSQYFVYSGYFIVLGIVFMIMSIYTIVKKCQSGQDLQLWVRNENLLSNAKSEINTKTAQSAVVC</sequence>
<reference evidence="6" key="1">
    <citation type="submission" date="2025-08" db="UniProtKB">
        <authorList>
            <consortium name="RefSeq"/>
        </authorList>
    </citation>
    <scope>IDENTIFICATION</scope>
</reference>
<feature type="chain" id="PRO_5042598683" evidence="4">
    <location>
        <begin position="19"/>
        <end position="480"/>
    </location>
</feature>
<dbReference type="GeneID" id="107264261"/>
<accession>A0AAJ7BKV2</accession>
<evidence type="ECO:0000256" key="2">
    <source>
        <dbReference type="PIRNR" id="PIRNR028739"/>
    </source>
</evidence>
<keyword evidence="5" id="KW-1185">Reference proteome</keyword>
<evidence type="ECO:0000256" key="4">
    <source>
        <dbReference type="SAM" id="SignalP"/>
    </source>
</evidence>
<dbReference type="PIRSF" id="PIRSF028739">
    <property type="entry name" value="Folate_carrier"/>
    <property type="match status" value="1"/>
</dbReference>
<keyword evidence="2" id="KW-0813">Transport</keyword>
<feature type="transmembrane region" description="Helical" evidence="3">
    <location>
        <begin position="101"/>
        <end position="118"/>
    </location>
</feature>
<dbReference type="RefSeq" id="XP_015587819.1">
    <property type="nucleotide sequence ID" value="XM_015732333.2"/>
</dbReference>
<feature type="transmembrane region" description="Helical" evidence="3">
    <location>
        <begin position="265"/>
        <end position="283"/>
    </location>
</feature>
<dbReference type="GO" id="GO:0005886">
    <property type="term" value="C:plasma membrane"/>
    <property type="evidence" value="ECO:0007669"/>
    <property type="project" value="UniProtKB-UniRule"/>
</dbReference>
<keyword evidence="2 3" id="KW-0472">Membrane</keyword>
<name>A0AAJ7BKV2_CEPCN</name>
<feature type="transmembrane region" description="Helical" evidence="3">
    <location>
        <begin position="164"/>
        <end position="184"/>
    </location>
</feature>
<dbReference type="Gene3D" id="1.20.1250.20">
    <property type="entry name" value="MFS general substrate transporter like domains"/>
    <property type="match status" value="1"/>
</dbReference>
<comment type="similarity">
    <text evidence="1 2">Belongs to the reduced folate carrier (RFC) transporter (TC 2.A.48) family.</text>
</comment>
<organism evidence="5 6">
    <name type="scientific">Cephus cinctus</name>
    <name type="common">Wheat stem sawfly</name>
    <dbReference type="NCBI Taxonomy" id="211228"/>
    <lineage>
        <taxon>Eukaryota</taxon>
        <taxon>Metazoa</taxon>
        <taxon>Ecdysozoa</taxon>
        <taxon>Arthropoda</taxon>
        <taxon>Hexapoda</taxon>
        <taxon>Insecta</taxon>
        <taxon>Pterygota</taxon>
        <taxon>Neoptera</taxon>
        <taxon>Endopterygota</taxon>
        <taxon>Hymenoptera</taxon>
        <taxon>Cephoidea</taxon>
        <taxon>Cephidae</taxon>
        <taxon>Cephus</taxon>
    </lineage>
</organism>
<feature type="signal peptide" evidence="4">
    <location>
        <begin position="1"/>
        <end position="18"/>
    </location>
</feature>
<feature type="transmembrane region" description="Helical" evidence="3">
    <location>
        <begin position="73"/>
        <end position="95"/>
    </location>
</feature>
<keyword evidence="4" id="KW-0732">Signal</keyword>
<dbReference type="GO" id="GO:0090482">
    <property type="term" value="F:vitamin transmembrane transporter activity"/>
    <property type="evidence" value="ECO:0007669"/>
    <property type="project" value="InterPro"/>
</dbReference>
<evidence type="ECO:0000313" key="5">
    <source>
        <dbReference type="Proteomes" id="UP000694920"/>
    </source>
</evidence>
<dbReference type="PANTHER" id="PTHR10686">
    <property type="entry name" value="FOLATE TRANSPORTER"/>
    <property type="match status" value="1"/>
</dbReference>
<dbReference type="Pfam" id="PF01770">
    <property type="entry name" value="Folate_carrier"/>
    <property type="match status" value="1"/>
</dbReference>
<keyword evidence="3" id="KW-0812">Transmembrane</keyword>
<comment type="subcellular location">
    <subcellularLocation>
        <location evidence="2">Membrane</location>
        <topology evidence="2">Multi-pass membrane protein</topology>
    </subcellularLocation>
</comment>
<dbReference type="InterPro" id="IPR002666">
    <property type="entry name" value="Folate_carrier"/>
</dbReference>
<dbReference type="PANTHER" id="PTHR10686:SF18">
    <property type="entry name" value="IP11787P-RELATED"/>
    <property type="match status" value="1"/>
</dbReference>
<evidence type="ECO:0000256" key="1">
    <source>
        <dbReference type="ARBA" id="ARBA00005773"/>
    </source>
</evidence>
<dbReference type="KEGG" id="ccin:107264261"/>
<dbReference type="AlphaFoldDB" id="A0AAJ7BKV2"/>
<feature type="transmembrane region" description="Helical" evidence="3">
    <location>
        <begin position="388"/>
        <end position="411"/>
    </location>
</feature>
<proteinExistence type="inferred from homology"/>
<feature type="transmembrane region" description="Helical" evidence="3">
    <location>
        <begin position="423"/>
        <end position="443"/>
    </location>
</feature>
<dbReference type="Proteomes" id="UP000694920">
    <property type="component" value="Unplaced"/>
</dbReference>
<protein>
    <submittedName>
        <fullName evidence="6">Thiamine transporter 1</fullName>
    </submittedName>
</protein>
<dbReference type="InterPro" id="IPR036259">
    <property type="entry name" value="MFS_trans_sf"/>
</dbReference>
<gene>
    <name evidence="6" type="primary">LOC107264261</name>
</gene>
<evidence type="ECO:0000313" key="6">
    <source>
        <dbReference type="RefSeq" id="XP_015587819.1"/>
    </source>
</evidence>
<evidence type="ECO:0000256" key="3">
    <source>
        <dbReference type="SAM" id="Phobius"/>
    </source>
</evidence>
<keyword evidence="3" id="KW-1133">Transmembrane helix</keyword>
<feature type="transmembrane region" description="Helical" evidence="3">
    <location>
        <begin position="45"/>
        <end position="64"/>
    </location>
</feature>
<feature type="transmembrane region" description="Helical" evidence="3">
    <location>
        <begin position="357"/>
        <end position="376"/>
    </location>
</feature>
<dbReference type="SUPFAM" id="SSF103473">
    <property type="entry name" value="MFS general substrate transporter"/>
    <property type="match status" value="1"/>
</dbReference>